<feature type="region of interest" description="Disordered" evidence="1">
    <location>
        <begin position="82"/>
        <end position="157"/>
    </location>
</feature>
<dbReference type="EMBL" id="PTQR01000012">
    <property type="protein sequence ID" value="TKX26610.1"/>
    <property type="molecule type" value="Genomic_DNA"/>
</dbReference>
<evidence type="ECO:0000256" key="1">
    <source>
        <dbReference type="SAM" id="MobiDB-lite"/>
    </source>
</evidence>
<feature type="compositionally biased region" description="Polar residues" evidence="1">
    <location>
        <begin position="172"/>
        <end position="191"/>
    </location>
</feature>
<feature type="compositionally biased region" description="Basic and acidic residues" evidence="1">
    <location>
        <begin position="193"/>
        <end position="206"/>
    </location>
</feature>
<protein>
    <submittedName>
        <fullName evidence="2">Uncharacterized protein</fullName>
    </submittedName>
</protein>
<feature type="region of interest" description="Disordered" evidence="1">
    <location>
        <begin position="169"/>
        <end position="227"/>
    </location>
</feature>
<dbReference type="Proteomes" id="UP000308133">
    <property type="component" value="Unassembled WGS sequence"/>
</dbReference>
<organism evidence="2 3">
    <name type="scientific">Elsinoe australis</name>
    <dbReference type="NCBI Taxonomy" id="40998"/>
    <lineage>
        <taxon>Eukaryota</taxon>
        <taxon>Fungi</taxon>
        <taxon>Dikarya</taxon>
        <taxon>Ascomycota</taxon>
        <taxon>Pezizomycotina</taxon>
        <taxon>Dothideomycetes</taxon>
        <taxon>Dothideomycetidae</taxon>
        <taxon>Myriangiales</taxon>
        <taxon>Elsinoaceae</taxon>
        <taxon>Elsinoe</taxon>
    </lineage>
</organism>
<dbReference type="AlphaFoldDB" id="A0A4U7BAA4"/>
<name>A0A4U7BAA4_9PEZI</name>
<gene>
    <name evidence="2" type="ORF">C1H76_1142</name>
</gene>
<evidence type="ECO:0000313" key="2">
    <source>
        <dbReference type="EMBL" id="TKX26610.1"/>
    </source>
</evidence>
<comment type="caution">
    <text evidence="2">The sequence shown here is derived from an EMBL/GenBank/DDBJ whole genome shotgun (WGS) entry which is preliminary data.</text>
</comment>
<accession>A0A4U7BAA4</accession>
<evidence type="ECO:0000313" key="3">
    <source>
        <dbReference type="Proteomes" id="UP000308133"/>
    </source>
</evidence>
<sequence>MEHAQSLYDTYQDLSDELIRLNGWDRDLRQERSDLLSRISEIDSHLSDIASRRQAAANAVLDQTNMDLDAITQAGQSVTPSHTALLNGSDGMDYDQDAQTLDDNNSEESLTREASGSAGLDFRTPSEHIRAAEYSQSAHDSGAELGAQPEEYPATSKGTITVQKSRHFSAPLGQSSSPLSDVTQPARSTRPSPELHQHSSTLERRSLRQSGLPVLDDESGIPHSSMNHHRNIKFQSLPGFPSVVHSDWKDCYDLHCPGCHGNLTSQGNFVKGVAGMKAHIRQEHGEQYQTTGMSPAEIVELCCRRVIAADDKEKLKLKDDVLAQLGEAGMDEWVIQEAPLRRGPWKDGVRLGGIGGFE</sequence>
<reference evidence="2 3" key="1">
    <citation type="submission" date="2018-02" db="EMBL/GenBank/DDBJ databases">
        <title>Draft genome sequences of Elsinoe sp., causing black scab on jojoba.</title>
        <authorList>
            <person name="Stodart B."/>
            <person name="Jeffress S."/>
            <person name="Ash G."/>
            <person name="Arun Chinnappa K."/>
        </authorList>
    </citation>
    <scope>NUCLEOTIDE SEQUENCE [LARGE SCALE GENOMIC DNA]</scope>
    <source>
        <strain evidence="2 3">Hillstone_2</strain>
    </source>
</reference>
<proteinExistence type="predicted"/>